<proteinExistence type="predicted"/>
<dbReference type="Proteomes" id="UP000070258">
    <property type="component" value="Unassembled WGS sequence"/>
</dbReference>
<evidence type="ECO:0000313" key="3">
    <source>
        <dbReference type="Proteomes" id="UP000070258"/>
    </source>
</evidence>
<dbReference type="AlphaFoldDB" id="A0A138AW99"/>
<comment type="caution">
    <text evidence="2">The sequence shown here is derived from an EMBL/GenBank/DDBJ whole genome shotgun (WGS) entry which is preliminary data.</text>
</comment>
<evidence type="ECO:0000313" key="2">
    <source>
        <dbReference type="EMBL" id="KXP14703.1"/>
    </source>
</evidence>
<accession>A0A138AW99</accession>
<name>A0A138AW99_9ACTN</name>
<feature type="domain" description="DUF7373" evidence="1">
    <location>
        <begin position="189"/>
        <end position="283"/>
    </location>
</feature>
<dbReference type="EMBL" id="LSRF01000001">
    <property type="protein sequence ID" value="KXP14703.1"/>
    <property type="molecule type" value="Genomic_DNA"/>
</dbReference>
<sequence>MVEAAPFKTAMFAGAQNKGGTRVLRMGLMRFASADAATSLVGQLTNGAEVQAGTPREVNADGWRFVTTGKRTTKNAASMTIIAPRGDLIAVVTVDFPVGLGDEEGKAVGSLGKRAREMLWAKMADYKPSDAPNGIKPKVDMDFEGLMSLTLPKTIPSNELGLSEGVDWGDGWMSIATYGLMTSNPGYVRRFDLDYVAKTRASVVFRARSEVSAAEFFRVDHAVDGQNPTLTDLKGISRDNGKCWQSGTNIVCSVRAGRYVSMVLSPTRQLAEQSASASYKIMQQARVK</sequence>
<dbReference type="Pfam" id="PF24092">
    <property type="entry name" value="DUF7373_C"/>
    <property type="match status" value="1"/>
</dbReference>
<reference evidence="3" key="1">
    <citation type="submission" date="2016-02" db="EMBL/GenBank/DDBJ databases">
        <authorList>
            <person name="Wen L."/>
            <person name="He K."/>
            <person name="Yang H."/>
        </authorList>
    </citation>
    <scope>NUCLEOTIDE SEQUENCE [LARGE SCALE GENOMIC DNA]</scope>
    <source>
        <strain evidence="3">JCM 15929</strain>
    </source>
</reference>
<gene>
    <name evidence="2" type="ORF">AXK60_02100</name>
</gene>
<evidence type="ECO:0000259" key="1">
    <source>
        <dbReference type="Pfam" id="PF24092"/>
    </source>
</evidence>
<dbReference type="InterPro" id="IPR056463">
    <property type="entry name" value="DUF7373_C"/>
</dbReference>
<organism evidence="2 3">
    <name type="scientific">Tsukamurella pseudospumae</name>
    <dbReference type="NCBI Taxonomy" id="239498"/>
    <lineage>
        <taxon>Bacteria</taxon>
        <taxon>Bacillati</taxon>
        <taxon>Actinomycetota</taxon>
        <taxon>Actinomycetes</taxon>
        <taxon>Mycobacteriales</taxon>
        <taxon>Tsukamurellaceae</taxon>
        <taxon>Tsukamurella</taxon>
    </lineage>
</organism>
<protein>
    <recommendedName>
        <fullName evidence="1">DUF7373 domain-containing protein</fullName>
    </recommendedName>
</protein>